<proteinExistence type="predicted"/>
<evidence type="ECO:0000313" key="3">
    <source>
        <dbReference type="RefSeq" id="XP_013081180.2"/>
    </source>
</evidence>
<feature type="compositionally biased region" description="Basic residues" evidence="1">
    <location>
        <begin position="573"/>
        <end position="582"/>
    </location>
</feature>
<feature type="compositionally biased region" description="Basic residues" evidence="1">
    <location>
        <begin position="527"/>
        <end position="536"/>
    </location>
</feature>
<dbReference type="AlphaFoldDB" id="A0A9U8EC39"/>
<name>A0A9U8EC39_BIOGL</name>
<feature type="compositionally biased region" description="Basic and acidic residues" evidence="1">
    <location>
        <begin position="560"/>
        <end position="572"/>
    </location>
</feature>
<evidence type="ECO:0000256" key="1">
    <source>
        <dbReference type="SAM" id="MobiDB-lite"/>
    </source>
</evidence>
<feature type="region of interest" description="Disordered" evidence="1">
    <location>
        <begin position="318"/>
        <end position="359"/>
    </location>
</feature>
<feature type="compositionally biased region" description="Polar residues" evidence="1">
    <location>
        <begin position="337"/>
        <end position="348"/>
    </location>
</feature>
<feature type="compositionally biased region" description="Basic residues" evidence="1">
    <location>
        <begin position="546"/>
        <end position="559"/>
    </location>
</feature>
<accession>A0A9U8EC39</accession>
<feature type="region of interest" description="Disordered" evidence="1">
    <location>
        <begin position="426"/>
        <end position="605"/>
    </location>
</feature>
<protein>
    <submittedName>
        <fullName evidence="3">Uncharacterized protein LOC106066658</fullName>
    </submittedName>
</protein>
<evidence type="ECO:0000313" key="2">
    <source>
        <dbReference type="Proteomes" id="UP001165740"/>
    </source>
</evidence>
<reference evidence="3" key="1">
    <citation type="submission" date="2025-08" db="UniProtKB">
        <authorList>
            <consortium name="RefSeq"/>
        </authorList>
    </citation>
    <scope>IDENTIFICATION</scope>
</reference>
<dbReference type="Proteomes" id="UP001165740">
    <property type="component" value="Chromosome 9"/>
</dbReference>
<dbReference type="RefSeq" id="XP_013081180.2">
    <property type="nucleotide sequence ID" value="XM_013225726.2"/>
</dbReference>
<feature type="compositionally biased region" description="Basic residues" evidence="1">
    <location>
        <begin position="500"/>
        <end position="513"/>
    </location>
</feature>
<feature type="compositionally biased region" description="Basic residues" evidence="1">
    <location>
        <begin position="458"/>
        <end position="467"/>
    </location>
</feature>
<feature type="compositionally biased region" description="Basic and acidic residues" evidence="1">
    <location>
        <begin position="514"/>
        <end position="526"/>
    </location>
</feature>
<dbReference type="OrthoDB" id="10342048at2759"/>
<sequence>METQNPVQVDTSGTHILQEDKNQQSSITEESVDDIKNSVTMKQNPLNILAPTFTRLERVIVEQSIFQKLWNKIEECLSHVKETEFLNSNFCSELHRNTLSVSGNCTSNESMADRNQENYTQRLWNEVHKEIKQETDQSEVINFLNSDDDHTNLPESDLELTTEQLNNISSSQMYIKACDLCQKISMFNGSLKSSQEKFTICMLCQVLLAEKDDQLSQKIYNTLINSKGNSFPELSCIQEVGKLRNARFEEEMLLCRNIERKRFVLRKMKTYIACNHVHSFQELHPKNIPFSTICQNRNKPCRISEGDNVQNLDIKFMEKSTRRKTKTKSRPRDNRAKTSTPKTNVQQKQIKRNTMKKEERKLLKKKNIPRVKNNRIRLTVEQRALVRRKNAELKKHTQAKTDEDKTFFCKKRAELLKEKRAQMTEEEKILERKKNTERKKRQRASMTEEQKSLERKKNAERKKLKRAGMKEEDKSLERKKNAELKKLKRSSMKEEDKSLVRKKNAEHKKLKRAGMKEEDKSLERKKNSEHKKLKRAGMKEEDKSLVRKKNAEHKKLKRSSMKEEDKSLERKKNSEHKKLKRASMKEDKSLEIKKNAEHKSLNKPA</sequence>
<feature type="compositionally biased region" description="Basic and acidic residues" evidence="1">
    <location>
        <begin position="583"/>
        <end position="605"/>
    </location>
</feature>
<feature type="compositionally biased region" description="Basic and acidic residues" evidence="1">
    <location>
        <begin position="446"/>
        <end position="457"/>
    </location>
</feature>
<dbReference type="KEGG" id="bgt:106066658"/>
<keyword evidence="2" id="KW-1185">Reference proteome</keyword>
<organism evidence="2 3">
    <name type="scientific">Biomphalaria glabrata</name>
    <name type="common">Bloodfluke planorb</name>
    <name type="synonym">Freshwater snail</name>
    <dbReference type="NCBI Taxonomy" id="6526"/>
    <lineage>
        <taxon>Eukaryota</taxon>
        <taxon>Metazoa</taxon>
        <taxon>Spiralia</taxon>
        <taxon>Lophotrochozoa</taxon>
        <taxon>Mollusca</taxon>
        <taxon>Gastropoda</taxon>
        <taxon>Heterobranchia</taxon>
        <taxon>Euthyneura</taxon>
        <taxon>Panpulmonata</taxon>
        <taxon>Hygrophila</taxon>
        <taxon>Lymnaeoidea</taxon>
        <taxon>Planorbidae</taxon>
        <taxon>Biomphalaria</taxon>
    </lineage>
</organism>
<feature type="compositionally biased region" description="Basic and acidic residues" evidence="1">
    <location>
        <begin position="468"/>
        <end position="499"/>
    </location>
</feature>
<dbReference type="GeneID" id="106066658"/>
<gene>
    <name evidence="3" type="primary">LOC106066658</name>
</gene>